<dbReference type="RefSeq" id="WP_387249773.1">
    <property type="nucleotide sequence ID" value="NZ_JBIALX010000002.1"/>
</dbReference>
<comment type="caution">
    <text evidence="2">The sequence shown here is derived from an EMBL/GenBank/DDBJ whole genome shotgun (WGS) entry which is preliminary data.</text>
</comment>
<feature type="region of interest" description="Disordered" evidence="1">
    <location>
        <begin position="222"/>
        <end position="273"/>
    </location>
</feature>
<dbReference type="Proteomes" id="UP001601521">
    <property type="component" value="Unassembled WGS sequence"/>
</dbReference>
<keyword evidence="3" id="KW-1185">Reference proteome</keyword>
<proteinExistence type="predicted"/>
<name>A0ABW6NCX6_9NOCA</name>
<accession>A0ABW6NCX6</accession>
<protein>
    <recommendedName>
        <fullName evidence="4">RNA polymerase sigma factor, sigma-70 family</fullName>
    </recommendedName>
</protein>
<reference evidence="2 3" key="1">
    <citation type="submission" date="2024-10" db="EMBL/GenBank/DDBJ databases">
        <title>The Natural Products Discovery Center: Release of the First 8490 Sequenced Strains for Exploring Actinobacteria Biosynthetic Diversity.</title>
        <authorList>
            <person name="Kalkreuter E."/>
            <person name="Kautsar S.A."/>
            <person name="Yang D."/>
            <person name="Bader C.D."/>
            <person name="Teijaro C.N."/>
            <person name="Fluegel L."/>
            <person name="Davis C.M."/>
            <person name="Simpson J.R."/>
            <person name="Lauterbach L."/>
            <person name="Steele A.D."/>
            <person name="Gui C."/>
            <person name="Meng S."/>
            <person name="Li G."/>
            <person name="Viehrig K."/>
            <person name="Ye F."/>
            <person name="Su P."/>
            <person name="Kiefer A.F."/>
            <person name="Nichols A."/>
            <person name="Cepeda A.J."/>
            <person name="Yan W."/>
            <person name="Fan B."/>
            <person name="Jiang Y."/>
            <person name="Adhikari A."/>
            <person name="Zheng C.-J."/>
            <person name="Schuster L."/>
            <person name="Cowan T.M."/>
            <person name="Smanski M.J."/>
            <person name="Chevrette M.G."/>
            <person name="De Carvalho L.P.S."/>
            <person name="Shen B."/>
        </authorList>
    </citation>
    <scope>NUCLEOTIDE SEQUENCE [LARGE SCALE GENOMIC DNA]</scope>
    <source>
        <strain evidence="2 3">NPDC004550</strain>
    </source>
</reference>
<evidence type="ECO:0000313" key="3">
    <source>
        <dbReference type="Proteomes" id="UP001601521"/>
    </source>
</evidence>
<dbReference type="EMBL" id="JBIALX010000002">
    <property type="protein sequence ID" value="MFF0452995.1"/>
    <property type="molecule type" value="Genomic_DNA"/>
</dbReference>
<sequence length="273" mass="29864">MSSWGQVREQLRAKLPSEAIDAIWAWLIEHARQSWGEHGGRIELACTGLAVPMLASLVGRFAAVGSVDRDDAEAEIVAGFLRQIRQIDLDRPHLWSRLWSATAHAARSWAREQHLAPPPLEIPDDPSQGYPPMAPPVPGHPELVLADAVAEKVITAEAAELVILTRLEQRSLTSLTAEPGRTRSHWAVRKQRQRAEHALATWLTTRALDPGRTSVVESHALNEPPAADTVRPAGGGKNIRPHRPATAPASGASTRRDRSLLSTSYRQEAPRCA</sequence>
<gene>
    <name evidence="2" type="ORF">ACFYTH_06450</name>
</gene>
<evidence type="ECO:0000313" key="2">
    <source>
        <dbReference type="EMBL" id="MFF0452995.1"/>
    </source>
</evidence>
<organism evidence="2 3">
    <name type="scientific">Nocardia africana</name>
    <dbReference type="NCBI Taxonomy" id="134964"/>
    <lineage>
        <taxon>Bacteria</taxon>
        <taxon>Bacillati</taxon>
        <taxon>Actinomycetota</taxon>
        <taxon>Actinomycetes</taxon>
        <taxon>Mycobacteriales</taxon>
        <taxon>Nocardiaceae</taxon>
        <taxon>Nocardia</taxon>
    </lineage>
</organism>
<evidence type="ECO:0000256" key="1">
    <source>
        <dbReference type="SAM" id="MobiDB-lite"/>
    </source>
</evidence>
<evidence type="ECO:0008006" key="4">
    <source>
        <dbReference type="Google" id="ProtNLM"/>
    </source>
</evidence>